<sequence>MSKQADDAQLAQPAPQPHQAPSISDNDEVLSELPQGLWPGDVGQLNFDSRRALLALMKGPYIRADKHRELWAALLADETIIRSRLADVFLELVLDLDLGLAFAKNVSVPESGMPKVMRSLPLKFIDTALLLFLRSSLLSAVDQNEPVMVDREEINSHLMLYQAADSTDESGFEKRINSAVSKMVDNSILIKTDTPDRFLVSPVLSLVFGPDQVAAISAQYNSLLSQEG</sequence>
<evidence type="ECO:0000313" key="2">
    <source>
        <dbReference type="EMBL" id="AOZ73568.1"/>
    </source>
</evidence>
<feature type="compositionally biased region" description="Low complexity" evidence="1">
    <location>
        <begin position="7"/>
        <end position="21"/>
    </location>
</feature>
<dbReference type="Pfam" id="PF13835">
    <property type="entry name" value="DUF4194"/>
    <property type="match status" value="1"/>
</dbReference>
<evidence type="ECO:0000256" key="1">
    <source>
        <dbReference type="SAM" id="MobiDB-lite"/>
    </source>
</evidence>
<protein>
    <recommendedName>
        <fullName evidence="4">DUF4194 domain-containing protein</fullName>
    </recommendedName>
</protein>
<evidence type="ECO:0000313" key="3">
    <source>
        <dbReference type="Proteomes" id="UP000176288"/>
    </source>
</evidence>
<keyword evidence="3" id="KW-1185">Reference proteome</keyword>
<dbReference type="EMBL" id="CP017812">
    <property type="protein sequence ID" value="AOZ73568.1"/>
    <property type="molecule type" value="Genomic_DNA"/>
</dbReference>
<dbReference type="Proteomes" id="UP000176288">
    <property type="component" value="Chromosome"/>
</dbReference>
<evidence type="ECO:0008006" key="4">
    <source>
        <dbReference type="Google" id="ProtNLM"/>
    </source>
</evidence>
<reference evidence="2 3" key="1">
    <citation type="submission" date="2016-10" db="EMBL/GenBank/DDBJ databases">
        <title>Actinomyces aegypiusis sp. nov., isolated from the Aegypius monachus in Qinghai Tibet Plateau China.</title>
        <authorList>
            <person name="Wang Y."/>
        </authorList>
    </citation>
    <scope>NUCLEOTIDE SEQUENCE [LARGE SCALE GENOMIC DNA]</scope>
    <source>
        <strain evidence="2 3">VUL4_3</strain>
    </source>
</reference>
<proteinExistence type="predicted"/>
<feature type="region of interest" description="Disordered" evidence="1">
    <location>
        <begin position="1"/>
        <end position="25"/>
    </location>
</feature>
<dbReference type="AlphaFoldDB" id="A0A1D9MMU3"/>
<organism evidence="2 3">
    <name type="scientific">Boudabousia tangfeifanii</name>
    <dbReference type="NCBI Taxonomy" id="1912795"/>
    <lineage>
        <taxon>Bacteria</taxon>
        <taxon>Bacillati</taxon>
        <taxon>Actinomycetota</taxon>
        <taxon>Actinomycetes</taxon>
        <taxon>Actinomycetales</taxon>
        <taxon>Actinomycetaceae</taxon>
        <taxon>Boudabousia</taxon>
    </lineage>
</organism>
<dbReference type="STRING" id="1912795.BK816_08505"/>
<accession>A0A1D9MMU3</accession>
<dbReference type="KEGG" id="avu:BK816_08505"/>
<dbReference type="InterPro" id="IPR025449">
    <property type="entry name" value="JetB"/>
</dbReference>
<gene>
    <name evidence="2" type="ORF">BK816_08505</name>
</gene>
<name>A0A1D9MMU3_9ACTO</name>